<sequence>MFKPFRQEHPLIKILNGSLIDLPAPKNLSIWWNFGSLLGLCLIIQILTGLFLAMHYAPHVDLAFSSVAHISRDVNYGWLLRATHINAASMFFACIYLHVGRGLYYGSFRYVETWNIGVIIMIITMATAFLGYVLPWGQMSFWGATVITNLLSAIPYIDPDIVQWLWGGFAVDNATLNRFFSLHFLLPFLLVAASAVHLLFLHQTGSNNPLGIKSEQARVKFHPYYTTKDALGFLIALLLLSLIVLFFPDALADPDNFIPANPLVTPVHIKPEWYFLWAYAILRSIPNKLGGVVALFSALLILFTLPLGPQTPAPFYPLNQLLFWLLVTTFMVLTWIGGCPVEAPFEGIGQVFTITYFSLYIIAPASSLAWNRLLNA</sequence>
<dbReference type="RefSeq" id="YP_002929396.1">
    <property type="nucleotide sequence ID" value="NC_012768.1"/>
</dbReference>
<keyword evidence="7 19" id="KW-0812">Transmembrane</keyword>
<evidence type="ECO:0000256" key="2">
    <source>
        <dbReference type="ARBA" id="ARBA00004448"/>
    </source>
</evidence>
<keyword evidence="12 18" id="KW-0408">Iron</keyword>
<dbReference type="Pfam" id="PF00032">
    <property type="entry name" value="Cytochrom_B_C"/>
    <property type="match status" value="1"/>
</dbReference>
<keyword evidence="8 18" id="KW-0479">Metal-binding</keyword>
<dbReference type="GO" id="GO:0046872">
    <property type="term" value="F:metal ion binding"/>
    <property type="evidence" value="ECO:0007669"/>
    <property type="project" value="UniProtKB-UniRule"/>
</dbReference>
<comment type="function">
    <text evidence="1 19">Component of the ubiquinol-cytochrome c reductase complex (complex III or cytochrome b-c1 complex) that is part of the mitochondrial respiratory chain. The b-c1 complex mediates electron transfer from ubiquinol to cytochrome c. Contributes to the generation of a proton gradient across the mitochondrial membrane that is then used for ATP synthesis.</text>
</comment>
<feature type="transmembrane region" description="Helical" evidence="19">
    <location>
        <begin position="78"/>
        <end position="99"/>
    </location>
</feature>
<evidence type="ECO:0000256" key="8">
    <source>
        <dbReference type="ARBA" id="ARBA00022723"/>
    </source>
</evidence>
<comment type="cofactor">
    <cofactor evidence="19">
        <name>heme b</name>
        <dbReference type="ChEBI" id="CHEBI:60344"/>
    </cofactor>
    <text evidence="19">Binds 2 heme groups non-covalently.</text>
</comment>
<evidence type="ECO:0000256" key="4">
    <source>
        <dbReference type="ARBA" id="ARBA00022448"/>
    </source>
</evidence>
<dbReference type="SUPFAM" id="SSF81648">
    <property type="entry name" value="a domain/subunit of cytochrome bc1 complex (Ubiquinol-cytochrome c reductase)"/>
    <property type="match status" value="1"/>
</dbReference>
<keyword evidence="15 19" id="KW-0472">Membrane</keyword>
<dbReference type="CDD" id="cd00290">
    <property type="entry name" value="cytochrome_b_C"/>
    <property type="match status" value="1"/>
</dbReference>
<evidence type="ECO:0000256" key="6">
    <source>
        <dbReference type="ARBA" id="ARBA00022660"/>
    </source>
</evidence>
<evidence type="ECO:0000256" key="14">
    <source>
        <dbReference type="ARBA" id="ARBA00023128"/>
    </source>
</evidence>
<dbReference type="GO" id="GO:0005743">
    <property type="term" value="C:mitochondrial inner membrane"/>
    <property type="evidence" value="ECO:0007669"/>
    <property type="project" value="UniProtKB-SubCell"/>
</dbReference>
<feature type="transmembrane region" description="Helical" evidence="19">
    <location>
        <begin position="230"/>
        <end position="251"/>
    </location>
</feature>
<dbReference type="Pfam" id="PF00033">
    <property type="entry name" value="Cytochrome_B"/>
    <property type="match status" value="1"/>
</dbReference>
<dbReference type="InterPro" id="IPR005798">
    <property type="entry name" value="Cyt_b/b6_C"/>
</dbReference>
<dbReference type="InterPro" id="IPR030689">
    <property type="entry name" value="Cytochrome_b"/>
</dbReference>
<keyword evidence="10 19" id="KW-0249">Electron transport</keyword>
<dbReference type="GeneID" id="7944401"/>
<evidence type="ECO:0000256" key="5">
    <source>
        <dbReference type="ARBA" id="ARBA00022617"/>
    </source>
</evidence>
<accession>C5G6F5</accession>
<evidence type="ECO:0000256" key="9">
    <source>
        <dbReference type="ARBA" id="ARBA00022792"/>
    </source>
</evidence>
<dbReference type="CDD" id="cd00284">
    <property type="entry name" value="Cytochrome_b_N"/>
    <property type="match status" value="1"/>
</dbReference>
<dbReference type="SUPFAM" id="SSF81342">
    <property type="entry name" value="Transmembrane di-heme cytochromes"/>
    <property type="match status" value="1"/>
</dbReference>
<comment type="subcellular location">
    <subcellularLocation>
        <location evidence="2">Mitochondrion inner membrane</location>
        <topology evidence="2">Multi-pass membrane protein</topology>
    </subcellularLocation>
</comment>
<evidence type="ECO:0000256" key="18">
    <source>
        <dbReference type="PIRSR" id="PIRSR038885-2"/>
    </source>
</evidence>
<feature type="binding site" description="axial binding residue" evidence="18">
    <location>
        <position position="183"/>
    </location>
    <ligand>
        <name>heme b</name>
        <dbReference type="ChEBI" id="CHEBI:60344"/>
        <label>b562</label>
    </ligand>
    <ligandPart>
        <name>Fe</name>
        <dbReference type="ChEBI" id="CHEBI:18248"/>
    </ligandPart>
</feature>
<evidence type="ECO:0000256" key="15">
    <source>
        <dbReference type="ARBA" id="ARBA00023136"/>
    </source>
</evidence>
<dbReference type="InterPro" id="IPR016174">
    <property type="entry name" value="Di-haem_cyt_TM"/>
</dbReference>
<evidence type="ECO:0000256" key="16">
    <source>
        <dbReference type="ARBA" id="ARBA00061233"/>
    </source>
</evidence>
<feature type="binding site" description="axial binding residue" evidence="18">
    <location>
        <position position="98"/>
    </location>
    <ligand>
        <name>heme b</name>
        <dbReference type="ChEBI" id="CHEBI:60344"/>
        <label>b566</label>
    </ligand>
    <ligandPart>
        <name>Fe</name>
        <dbReference type="ChEBI" id="CHEBI:18248"/>
    </ligandPart>
</feature>
<dbReference type="InterPro" id="IPR027387">
    <property type="entry name" value="Cytb/b6-like_sf"/>
</dbReference>
<geneLocation type="mitochondrion" evidence="22"/>
<feature type="binding site" description="axial binding residue" evidence="18">
    <location>
        <position position="84"/>
    </location>
    <ligand>
        <name>heme b</name>
        <dbReference type="ChEBI" id="CHEBI:60344"/>
        <label>b562</label>
    </ligand>
    <ligandPart>
        <name>Fe</name>
        <dbReference type="ChEBI" id="CHEBI:18248"/>
    </ligandPart>
</feature>
<dbReference type="PANTHER" id="PTHR19271:SF16">
    <property type="entry name" value="CYTOCHROME B"/>
    <property type="match status" value="1"/>
</dbReference>
<keyword evidence="5 18" id="KW-0349">Heme</keyword>
<dbReference type="GO" id="GO:0006122">
    <property type="term" value="P:mitochondrial electron transport, ubiquinol to cytochrome c"/>
    <property type="evidence" value="ECO:0007669"/>
    <property type="project" value="TreeGrafter"/>
</dbReference>
<dbReference type="PANTHER" id="PTHR19271">
    <property type="entry name" value="CYTOCHROME B"/>
    <property type="match status" value="1"/>
</dbReference>
<evidence type="ECO:0000256" key="12">
    <source>
        <dbReference type="ARBA" id="ARBA00023004"/>
    </source>
</evidence>
<feature type="binding site" evidence="17">
    <location>
        <position position="202"/>
    </location>
    <ligand>
        <name>a ubiquinone</name>
        <dbReference type="ChEBI" id="CHEBI:16389"/>
    </ligand>
</feature>
<dbReference type="FunFam" id="1.20.810.10:FF:000002">
    <property type="entry name" value="Cytochrome b"/>
    <property type="match status" value="1"/>
</dbReference>
<evidence type="ECO:0000256" key="3">
    <source>
        <dbReference type="ARBA" id="ARBA00013531"/>
    </source>
</evidence>
<name>C5G6F5_UREUN</name>
<dbReference type="GO" id="GO:0045275">
    <property type="term" value="C:respiratory chain complex III"/>
    <property type="evidence" value="ECO:0007669"/>
    <property type="project" value="InterPro"/>
</dbReference>
<feature type="transmembrane region" description="Helical" evidence="19">
    <location>
        <begin position="321"/>
        <end position="339"/>
    </location>
</feature>
<dbReference type="CTD" id="4519"/>
<dbReference type="AlphaFoldDB" id="C5G6F5"/>
<dbReference type="InterPro" id="IPR048259">
    <property type="entry name" value="Cytochrome_b_N_euk/bac"/>
</dbReference>
<protein>
    <recommendedName>
        <fullName evidence="3 19">Cytochrome b</fullName>
    </recommendedName>
</protein>
<keyword evidence="4 19" id="KW-0813">Transport</keyword>
<feature type="transmembrane region" description="Helical" evidence="19">
    <location>
        <begin position="289"/>
        <end position="309"/>
    </location>
</feature>
<evidence type="ECO:0000256" key="17">
    <source>
        <dbReference type="PIRSR" id="PIRSR038885-1"/>
    </source>
</evidence>
<feature type="transmembrane region" description="Helical" evidence="19">
    <location>
        <begin position="114"/>
        <end position="134"/>
    </location>
</feature>
<dbReference type="InterPro" id="IPR036150">
    <property type="entry name" value="Cyt_b/b6_C_sf"/>
</dbReference>
<dbReference type="GO" id="GO:0016491">
    <property type="term" value="F:oxidoreductase activity"/>
    <property type="evidence" value="ECO:0007669"/>
    <property type="project" value="UniProtKB-UniRule"/>
</dbReference>
<evidence type="ECO:0000259" key="20">
    <source>
        <dbReference type="PROSITE" id="PS51002"/>
    </source>
</evidence>
<keyword evidence="13" id="KW-0830">Ubiquinone</keyword>
<feature type="domain" description="Cytochrome b/b6 N-terminal region profile" evidence="20">
    <location>
        <begin position="1"/>
        <end position="210"/>
    </location>
</feature>
<keyword evidence="11 19" id="KW-1133">Transmembrane helix</keyword>
<proteinExistence type="inferred from homology"/>
<evidence type="ECO:0000256" key="1">
    <source>
        <dbReference type="ARBA" id="ARBA00002566"/>
    </source>
</evidence>
<dbReference type="PROSITE" id="PS51003">
    <property type="entry name" value="CYTB_CTER"/>
    <property type="match status" value="1"/>
</dbReference>
<feature type="transmembrane region" description="Helical" evidence="19">
    <location>
        <begin position="179"/>
        <end position="201"/>
    </location>
</feature>
<feature type="domain" description="Cytochrome b/b6 C-terminal region profile" evidence="21">
    <location>
        <begin position="211"/>
        <end position="376"/>
    </location>
</feature>
<keyword evidence="6 19" id="KW-0679">Respiratory chain</keyword>
<evidence type="ECO:0000256" key="10">
    <source>
        <dbReference type="ARBA" id="ARBA00022982"/>
    </source>
</evidence>
<dbReference type="EMBL" id="EF656365">
    <property type="protein sequence ID" value="ABR12812.1"/>
    <property type="molecule type" value="Genomic_DNA"/>
</dbReference>
<organism evidence="22">
    <name type="scientific">Urechis unicinctus</name>
    <name type="common">Fat innkeeper worm</name>
    <name type="synonym">Chinese penis fish</name>
    <dbReference type="NCBI Taxonomy" id="6432"/>
    <lineage>
        <taxon>Eukaryota</taxon>
        <taxon>Metazoa</taxon>
        <taxon>Spiralia</taxon>
        <taxon>Lophotrochozoa</taxon>
        <taxon>Annelida</taxon>
        <taxon>Polychaeta</taxon>
        <taxon>Echiura</taxon>
        <taxon>Xenopneusta</taxon>
        <taxon>Urechidae</taxon>
        <taxon>Urechis</taxon>
    </lineage>
</organism>
<evidence type="ECO:0000256" key="11">
    <source>
        <dbReference type="ARBA" id="ARBA00022989"/>
    </source>
</evidence>
<dbReference type="InterPro" id="IPR048260">
    <property type="entry name" value="Cytochrome_b_C_euk/bac"/>
</dbReference>
<evidence type="ECO:0000313" key="22">
    <source>
        <dbReference type="EMBL" id="ABR12812.1"/>
    </source>
</evidence>
<dbReference type="Gene3D" id="1.20.810.10">
    <property type="entry name" value="Cytochrome Bc1 Complex, Chain C"/>
    <property type="match status" value="1"/>
</dbReference>
<evidence type="ECO:0000259" key="21">
    <source>
        <dbReference type="PROSITE" id="PS51003"/>
    </source>
</evidence>
<feature type="binding site" description="axial binding residue" evidence="18">
    <location>
        <position position="197"/>
    </location>
    <ligand>
        <name>heme b</name>
        <dbReference type="ChEBI" id="CHEBI:60344"/>
        <label>b566</label>
    </ligand>
    <ligandPart>
        <name>Fe</name>
        <dbReference type="ChEBI" id="CHEBI:18248"/>
    </ligandPart>
</feature>
<keyword evidence="9" id="KW-0999">Mitochondrion inner membrane</keyword>
<gene>
    <name evidence="22" type="primary">CYTB</name>
</gene>
<dbReference type="GO" id="GO:0008121">
    <property type="term" value="F:quinol-cytochrome-c reductase activity"/>
    <property type="evidence" value="ECO:0007669"/>
    <property type="project" value="InterPro"/>
</dbReference>
<feature type="transmembrane region" description="Helical" evidence="19">
    <location>
        <begin position="351"/>
        <end position="370"/>
    </location>
</feature>
<comment type="cofactor">
    <cofactor evidence="18">
        <name>heme</name>
        <dbReference type="ChEBI" id="CHEBI:30413"/>
    </cofactor>
    <text evidence="18">Binds 2 heme groups non-covalently.</text>
</comment>
<dbReference type="PIRSF" id="PIRSF038885">
    <property type="entry name" value="COB"/>
    <property type="match status" value="1"/>
</dbReference>
<feature type="transmembrane region" description="Helical" evidence="19">
    <location>
        <begin position="30"/>
        <end position="57"/>
    </location>
</feature>
<evidence type="ECO:0000256" key="13">
    <source>
        <dbReference type="ARBA" id="ARBA00023075"/>
    </source>
</evidence>
<dbReference type="InterPro" id="IPR005797">
    <property type="entry name" value="Cyt_b/b6_N"/>
</dbReference>
<evidence type="ECO:0000256" key="7">
    <source>
        <dbReference type="ARBA" id="ARBA00022692"/>
    </source>
</evidence>
<dbReference type="PROSITE" id="PS51002">
    <property type="entry name" value="CYTB_NTER"/>
    <property type="match status" value="1"/>
</dbReference>
<keyword evidence="14 19" id="KW-0496">Mitochondrion</keyword>
<reference evidence="22" key="1">
    <citation type="journal article" date="2009" name="Mol. Phylogenet. Evol.">
        <title>Phylogenetic analyses of complete mitochondrial genome of Urechis unicinctus (Echiura) support that echiurans are derived annelids.</title>
        <authorList>
            <person name="Wu Z."/>
            <person name="Shen X."/>
            <person name="Sun M."/>
            <person name="Ren J."/>
            <person name="Wang Y."/>
            <person name="Huang Y."/>
            <person name="Liu B."/>
        </authorList>
    </citation>
    <scope>NUCLEOTIDE SEQUENCE</scope>
</reference>
<comment type="similarity">
    <text evidence="16 19">Belongs to the cytochrome b family.</text>
</comment>
<evidence type="ECO:0000256" key="19">
    <source>
        <dbReference type="RuleBase" id="RU362117"/>
    </source>
</evidence>